<keyword evidence="4" id="KW-0964">Secreted</keyword>
<dbReference type="Pfam" id="PF00700">
    <property type="entry name" value="Flagellin_C"/>
    <property type="match status" value="1"/>
</dbReference>
<sequence length="308" mass="32926">MVARISTTSSYNTVLANLMVAQQNQLEAGEQVGTQKKGKDLKDFATSAEMLTAMRTVQARVKMYQEQNSIVADRLATQDAALNQITDAAGTTRQSIADAIAAGRADALMEDIKAQLRNAIDGLNTRYNGKFLFAGGQIETKPVSAQSMAELTSGPVASFLHNDEYKAQAKLDDSTTVGTGFLASELGEDLLAAYQAIQAFEEGPDGPFNGKLTTAQSNFLQSQLATWDTVRTDLTALTAQNGLAQKQVKDVAERLVTRDDAVKGMIGDVTDADMAMAATQLQMAQIAVQASAQVFMTLQSSSLLNLLK</sequence>
<dbReference type="InterPro" id="IPR046358">
    <property type="entry name" value="Flagellin_C"/>
</dbReference>
<comment type="caution">
    <text evidence="7">The sequence shown here is derived from an EMBL/GenBank/DDBJ whole genome shotgun (WGS) entry which is preliminary data.</text>
</comment>
<dbReference type="RefSeq" id="WP_111516020.1">
    <property type="nucleotide sequence ID" value="NZ_QFYR01000004.1"/>
</dbReference>
<evidence type="ECO:0000313" key="8">
    <source>
        <dbReference type="Proteomes" id="UP000249725"/>
    </source>
</evidence>
<dbReference type="InterPro" id="IPR001492">
    <property type="entry name" value="Flagellin"/>
</dbReference>
<evidence type="ECO:0000256" key="3">
    <source>
        <dbReference type="ARBA" id="ARBA00023143"/>
    </source>
</evidence>
<keyword evidence="7" id="KW-0969">Cilium</keyword>
<keyword evidence="8" id="KW-1185">Reference proteome</keyword>
<comment type="subcellular location">
    <subcellularLocation>
        <location evidence="4">Secreted</location>
    </subcellularLocation>
    <subcellularLocation>
        <location evidence="4">Bacterial flagellum</location>
    </subcellularLocation>
</comment>
<proteinExistence type="inferred from homology"/>
<reference evidence="8" key="1">
    <citation type="submission" date="2018-05" db="EMBL/GenBank/DDBJ databases">
        <authorList>
            <person name="Li X."/>
        </authorList>
    </citation>
    <scope>NUCLEOTIDE SEQUENCE [LARGE SCALE GENOMIC DNA]</scope>
    <source>
        <strain evidence="8">YIM 73061</strain>
    </source>
</reference>
<dbReference type="GO" id="GO:0009288">
    <property type="term" value="C:bacterial-type flagellum"/>
    <property type="evidence" value="ECO:0007669"/>
    <property type="project" value="UniProtKB-SubCell"/>
</dbReference>
<feature type="domain" description="Flagellin C-terminal" evidence="6">
    <location>
        <begin position="227"/>
        <end position="307"/>
    </location>
</feature>
<dbReference type="Pfam" id="PF00669">
    <property type="entry name" value="Flagellin_N"/>
    <property type="match status" value="1"/>
</dbReference>
<protein>
    <recommendedName>
        <fullName evidence="4">Flagellin</fullName>
    </recommendedName>
</protein>
<name>A0A328AAA1_9CAUL</name>
<evidence type="ECO:0000313" key="7">
    <source>
        <dbReference type="EMBL" id="RAK51485.1"/>
    </source>
</evidence>
<dbReference type="Gene3D" id="1.20.1330.10">
    <property type="entry name" value="f41 fragment of flagellin, N-terminal domain"/>
    <property type="match status" value="1"/>
</dbReference>
<keyword evidence="3 4" id="KW-0975">Bacterial flagellum</keyword>
<dbReference type="PANTHER" id="PTHR42792:SF1">
    <property type="entry name" value="FLAGELLAR HOOK-ASSOCIATED PROTEIN 3"/>
    <property type="match status" value="1"/>
</dbReference>
<evidence type="ECO:0000259" key="6">
    <source>
        <dbReference type="Pfam" id="PF00700"/>
    </source>
</evidence>
<dbReference type="EMBL" id="QFYR01000004">
    <property type="protein sequence ID" value="RAK51485.1"/>
    <property type="molecule type" value="Genomic_DNA"/>
</dbReference>
<dbReference type="GO" id="GO:0005576">
    <property type="term" value="C:extracellular region"/>
    <property type="evidence" value="ECO:0007669"/>
    <property type="project" value="UniProtKB-SubCell"/>
</dbReference>
<dbReference type="Proteomes" id="UP000249725">
    <property type="component" value="Unassembled WGS sequence"/>
</dbReference>
<keyword evidence="7" id="KW-0282">Flagellum</keyword>
<dbReference type="AlphaFoldDB" id="A0A328AAA1"/>
<evidence type="ECO:0000256" key="2">
    <source>
        <dbReference type="ARBA" id="ARBA00011829"/>
    </source>
</evidence>
<evidence type="ECO:0000259" key="5">
    <source>
        <dbReference type="Pfam" id="PF00669"/>
    </source>
</evidence>
<dbReference type="InterPro" id="IPR001029">
    <property type="entry name" value="Flagellin_N"/>
</dbReference>
<gene>
    <name evidence="7" type="ORF">DJ018_16255</name>
</gene>
<feature type="domain" description="Flagellin N-terminal" evidence="5">
    <location>
        <begin position="5"/>
        <end position="135"/>
    </location>
</feature>
<organism evidence="7 8">
    <name type="scientific">Phenylobacterium deserti</name>
    <dbReference type="NCBI Taxonomy" id="1914756"/>
    <lineage>
        <taxon>Bacteria</taxon>
        <taxon>Pseudomonadati</taxon>
        <taxon>Pseudomonadota</taxon>
        <taxon>Alphaproteobacteria</taxon>
        <taxon>Caulobacterales</taxon>
        <taxon>Caulobacteraceae</taxon>
        <taxon>Phenylobacterium</taxon>
    </lineage>
</organism>
<dbReference type="SUPFAM" id="SSF64518">
    <property type="entry name" value="Phase 1 flagellin"/>
    <property type="match status" value="1"/>
</dbReference>
<evidence type="ECO:0000256" key="1">
    <source>
        <dbReference type="ARBA" id="ARBA00005709"/>
    </source>
</evidence>
<dbReference type="PANTHER" id="PTHR42792">
    <property type="entry name" value="FLAGELLIN"/>
    <property type="match status" value="1"/>
</dbReference>
<comment type="function">
    <text evidence="4">Flagellin is the subunit protein which polymerizes to form the filaments of bacterial flagella.</text>
</comment>
<keyword evidence="7" id="KW-0966">Cell projection</keyword>
<evidence type="ECO:0000256" key="4">
    <source>
        <dbReference type="RuleBase" id="RU362073"/>
    </source>
</evidence>
<comment type="subunit">
    <text evidence="2">In C.crescentus, the flagellar filament is composed of multiple flagellins of 29 kDa; 27 kDa and 25 kDa.</text>
</comment>
<dbReference type="GO" id="GO:0005198">
    <property type="term" value="F:structural molecule activity"/>
    <property type="evidence" value="ECO:0007669"/>
    <property type="project" value="UniProtKB-UniRule"/>
</dbReference>
<comment type="similarity">
    <text evidence="1 4">Belongs to the bacterial flagellin family.</text>
</comment>
<accession>A0A328AAA1</accession>
<dbReference type="OrthoDB" id="8477979at2"/>